<gene>
    <name evidence="1" type="ORF">GSLYS_00007875001</name>
</gene>
<keyword evidence="2" id="KW-1185">Reference proteome</keyword>
<proteinExistence type="predicted"/>
<dbReference type="AlphaFoldDB" id="A0AAV2HIS8"/>
<protein>
    <submittedName>
        <fullName evidence="1">Uncharacterized protein</fullName>
    </submittedName>
</protein>
<dbReference type="EMBL" id="CAXITT010000155">
    <property type="protein sequence ID" value="CAL1533915.1"/>
    <property type="molecule type" value="Genomic_DNA"/>
</dbReference>
<comment type="caution">
    <text evidence="1">The sequence shown here is derived from an EMBL/GenBank/DDBJ whole genome shotgun (WGS) entry which is preliminary data.</text>
</comment>
<sequence>MKGPKQTTGYRLKECLHMKGPKKTTCYRKPPVIGSMNVDLPWFSKCLKIRALTHTKPYQLGDICMMAPLGWNKPDTYVSLWCDVPATDKLVSVSGKNSCVFI</sequence>
<evidence type="ECO:0000313" key="2">
    <source>
        <dbReference type="Proteomes" id="UP001497497"/>
    </source>
</evidence>
<name>A0AAV2HIS8_LYMST</name>
<reference evidence="1 2" key="1">
    <citation type="submission" date="2024-04" db="EMBL/GenBank/DDBJ databases">
        <authorList>
            <consortium name="Genoscope - CEA"/>
            <person name="William W."/>
        </authorList>
    </citation>
    <scope>NUCLEOTIDE SEQUENCE [LARGE SCALE GENOMIC DNA]</scope>
</reference>
<organism evidence="1 2">
    <name type="scientific">Lymnaea stagnalis</name>
    <name type="common">Great pond snail</name>
    <name type="synonym">Helix stagnalis</name>
    <dbReference type="NCBI Taxonomy" id="6523"/>
    <lineage>
        <taxon>Eukaryota</taxon>
        <taxon>Metazoa</taxon>
        <taxon>Spiralia</taxon>
        <taxon>Lophotrochozoa</taxon>
        <taxon>Mollusca</taxon>
        <taxon>Gastropoda</taxon>
        <taxon>Heterobranchia</taxon>
        <taxon>Euthyneura</taxon>
        <taxon>Panpulmonata</taxon>
        <taxon>Hygrophila</taxon>
        <taxon>Lymnaeoidea</taxon>
        <taxon>Lymnaeidae</taxon>
        <taxon>Lymnaea</taxon>
    </lineage>
</organism>
<dbReference type="Proteomes" id="UP001497497">
    <property type="component" value="Unassembled WGS sequence"/>
</dbReference>
<evidence type="ECO:0000313" key="1">
    <source>
        <dbReference type="EMBL" id="CAL1533915.1"/>
    </source>
</evidence>
<accession>A0AAV2HIS8</accession>